<feature type="compositionally biased region" description="Acidic residues" evidence="8">
    <location>
        <begin position="1239"/>
        <end position="1252"/>
    </location>
</feature>
<evidence type="ECO:0000256" key="4">
    <source>
        <dbReference type="ARBA" id="ARBA00022670"/>
    </source>
</evidence>
<keyword evidence="7" id="KW-0788">Thiol protease</keyword>
<feature type="region of interest" description="Disordered" evidence="8">
    <location>
        <begin position="213"/>
        <end position="235"/>
    </location>
</feature>
<dbReference type="PANTHER" id="PTHR21646:SF24">
    <property type="entry name" value="UBIQUITIN CARBOXYL-TERMINAL HYDROLASE"/>
    <property type="match status" value="1"/>
</dbReference>
<dbReference type="Proteomes" id="UP000799421">
    <property type="component" value="Unassembled WGS sequence"/>
</dbReference>
<gene>
    <name evidence="11" type="ORF">K470DRAFT_212850</name>
</gene>
<evidence type="ECO:0000313" key="11">
    <source>
        <dbReference type="EMBL" id="KAF2862404.1"/>
    </source>
</evidence>
<dbReference type="PROSITE" id="PS51283">
    <property type="entry name" value="DUSP"/>
    <property type="match status" value="1"/>
</dbReference>
<name>A0A6A7C4K9_9PEZI</name>
<feature type="region of interest" description="Disordered" evidence="8">
    <location>
        <begin position="305"/>
        <end position="343"/>
    </location>
</feature>
<proteinExistence type="inferred from homology"/>
<dbReference type="PROSITE" id="PS50235">
    <property type="entry name" value="USP_3"/>
    <property type="match status" value="1"/>
</dbReference>
<dbReference type="GO" id="GO:0004843">
    <property type="term" value="F:cysteine-type deubiquitinase activity"/>
    <property type="evidence" value="ECO:0007669"/>
    <property type="project" value="UniProtKB-EC"/>
</dbReference>
<dbReference type="SUPFAM" id="SSF54001">
    <property type="entry name" value="Cysteine proteinases"/>
    <property type="match status" value="1"/>
</dbReference>
<evidence type="ECO:0000256" key="8">
    <source>
        <dbReference type="SAM" id="MobiDB-lite"/>
    </source>
</evidence>
<dbReference type="InterPro" id="IPR028889">
    <property type="entry name" value="USP"/>
</dbReference>
<feature type="domain" description="USP" evidence="9">
    <location>
        <begin position="344"/>
        <end position="1139"/>
    </location>
</feature>
<dbReference type="Pfam" id="PF00443">
    <property type="entry name" value="UCH"/>
    <property type="match status" value="1"/>
</dbReference>
<comment type="catalytic activity">
    <reaction evidence="1">
        <text>Thiol-dependent hydrolysis of ester, thioester, amide, peptide and isopeptide bonds formed by the C-terminal Gly of ubiquitin (a 76-residue protein attached to proteins as an intracellular targeting signal).</text>
        <dbReference type="EC" id="3.4.19.12"/>
    </reaction>
</comment>
<dbReference type="Gene3D" id="3.30.2230.10">
    <property type="entry name" value="DUSP-like"/>
    <property type="match status" value="1"/>
</dbReference>
<dbReference type="CDD" id="cd02674">
    <property type="entry name" value="Peptidase_C19R"/>
    <property type="match status" value="1"/>
</dbReference>
<feature type="region of interest" description="Disordered" evidence="8">
    <location>
        <begin position="720"/>
        <end position="745"/>
    </location>
</feature>
<evidence type="ECO:0000256" key="1">
    <source>
        <dbReference type="ARBA" id="ARBA00000707"/>
    </source>
</evidence>
<keyword evidence="6" id="KW-0378">Hydrolase</keyword>
<accession>A0A6A7C4K9</accession>
<feature type="region of interest" description="Disordered" evidence="8">
    <location>
        <begin position="1160"/>
        <end position="1266"/>
    </location>
</feature>
<evidence type="ECO:0000256" key="7">
    <source>
        <dbReference type="ARBA" id="ARBA00022807"/>
    </source>
</evidence>
<keyword evidence="4" id="KW-0645">Protease</keyword>
<feature type="compositionally biased region" description="Polar residues" evidence="8">
    <location>
        <begin position="1177"/>
        <end position="1188"/>
    </location>
</feature>
<feature type="compositionally biased region" description="Polar residues" evidence="8">
    <location>
        <begin position="903"/>
        <end position="916"/>
    </location>
</feature>
<dbReference type="InterPro" id="IPR006615">
    <property type="entry name" value="Pept_C19_DUSP"/>
</dbReference>
<dbReference type="OrthoDB" id="952271at2759"/>
<dbReference type="GO" id="GO:0006508">
    <property type="term" value="P:proteolysis"/>
    <property type="evidence" value="ECO:0007669"/>
    <property type="project" value="UniProtKB-KW"/>
</dbReference>
<dbReference type="PROSITE" id="PS00972">
    <property type="entry name" value="USP_1"/>
    <property type="match status" value="1"/>
</dbReference>
<dbReference type="GO" id="GO:0016579">
    <property type="term" value="P:protein deubiquitination"/>
    <property type="evidence" value="ECO:0007669"/>
    <property type="project" value="InterPro"/>
</dbReference>
<dbReference type="InterPro" id="IPR018200">
    <property type="entry name" value="USP_CS"/>
</dbReference>
<feature type="region of interest" description="Disordered" evidence="8">
    <location>
        <begin position="809"/>
        <end position="922"/>
    </location>
</feature>
<sequence length="1266" mass="141408">MDAVQAEVLEESALRFVISSKWLDRVLARTSDYQADHHTKEMREGPIGPVDNSDIVSPMGYATGLRDAVGLPYVPLRPGLIKGVDYEVLPSMAWSKIIKWYNPGPQYPDIIRYTHNTAEPPQQNLEDEIYPPVFVVCRVTQTDDVEPPPTILHIEKFGFNADPRGRGQASPEDSLVIVSSRQEVFQDFLARVKKYAGIPLSTKVKVWRLLNGGNASNGEQRAENNDSSGIDTSKLNIPPSKFMQLEVGTHIEALNVTDQTNNPNYNGRSNMDLFGLCRDDTLLLEEQVRDSVGTEFMSDSKAPKFASANAKAASAPTSRRTSPGPGAMLTRGRTRKDERTRGTVGLNNLGNTCYMNSALQCIRSVEELAVYFLSNQFKNDVNPGNPLGHGGSMAKQYAGLLEQIYGSNAGGSVSPTSFKKTLGGCQPLFSGYGQQDSQEFLSFLVDALHEDLNRIIKKPYNENPDSDDSTVHDPKAIIELGEVYRSNHRARNDSIAMDLFNGFYKNTMECPVCDKISVTFDPYSLLTLQLPTESAFQHDIIYVPFEGKPVVHEVDMDRSSTVGMLKQDLAAKNGDISPERLWMIEVYTHGIYRVFDNQAQLSEVQKSDHIFMFELQYAPTFLPLPTQKSLYTTYSRNSANNEIPSMDSPRADCFTVPVYPRKPGRYTSSSSQLTMHPFYITVTRDEARDLELILKKLVWAVSQQTSRPILSEFAAVTREEGERSEAMMDDDARVSDKSNPSEEDYVDVQLRRATEDGGAAAKFFNSPRSLPEDLVSTMFTVNVAKPPSNTSAFFSGGSNIDESSIRPLASRVHQSRQSTATSSESPVDSDVDEDDKADSGVDDDKADSGGEDAPDAIDPLWIPDPEEITSRAGRRKQKAKGKKSKRFLDFAKKRPKVSRQPRRGSNASEPQRSSKASDNDDGEYYIKAGEAIVLDYTNEAINAMFGKRHVDDGDVRGSWLSSTDGQGLERIVDPKYRTRRARREERRKHGITLEDCFAETGKREILSEDNAWYCNRCKERRQAAKTLDIWTLPDILIVHLKRFGGNRSFRDKIETMVKYPVWGLDLNGKVGLKEDNKDYVYDLFAVDSHFGGLSGGHYTASAKNFYDGEWYAYNDSFVSKTNECAVLTKSAYLLFYRRRSANPLGPAYLQDLVLQSRASYSNEDAPDSGEDRLGEPTTFSPRGSSSNCGAEVGEVEQTEDKSAEVMSTLEEEVVNDDYDEDELHGSIRLPKSSRKDMFVEDDEEWLPNDDDSGTNVSEPEVDDLLE</sequence>
<dbReference type="PROSITE" id="PS00973">
    <property type="entry name" value="USP_2"/>
    <property type="match status" value="1"/>
</dbReference>
<feature type="compositionally biased region" description="Basic and acidic residues" evidence="8">
    <location>
        <begin position="720"/>
        <end position="740"/>
    </location>
</feature>
<feature type="compositionally biased region" description="Low complexity" evidence="8">
    <location>
        <begin position="305"/>
        <end position="315"/>
    </location>
</feature>
<dbReference type="InterPro" id="IPR038765">
    <property type="entry name" value="Papain-like_cys_pep_sf"/>
</dbReference>
<dbReference type="SUPFAM" id="SSF143791">
    <property type="entry name" value="DUSP-like"/>
    <property type="match status" value="1"/>
</dbReference>
<evidence type="ECO:0000256" key="3">
    <source>
        <dbReference type="ARBA" id="ARBA00012759"/>
    </source>
</evidence>
<feature type="compositionally biased region" description="Basic residues" evidence="8">
    <location>
        <begin position="893"/>
        <end position="902"/>
    </location>
</feature>
<evidence type="ECO:0000259" key="9">
    <source>
        <dbReference type="PROSITE" id="PS50235"/>
    </source>
</evidence>
<evidence type="ECO:0000259" key="10">
    <source>
        <dbReference type="PROSITE" id="PS51283"/>
    </source>
</evidence>
<feature type="compositionally biased region" description="Basic residues" evidence="8">
    <location>
        <begin position="872"/>
        <end position="885"/>
    </location>
</feature>
<keyword evidence="12" id="KW-1185">Reference proteome</keyword>
<dbReference type="InterPro" id="IPR035927">
    <property type="entry name" value="DUSP-like_sf"/>
</dbReference>
<feature type="compositionally biased region" description="Basic and acidic residues" evidence="8">
    <location>
        <begin position="837"/>
        <end position="848"/>
    </location>
</feature>
<comment type="similarity">
    <text evidence="2">Belongs to the peptidase C19 family.</text>
</comment>
<evidence type="ECO:0000256" key="5">
    <source>
        <dbReference type="ARBA" id="ARBA00022786"/>
    </source>
</evidence>
<reference evidence="11" key="1">
    <citation type="journal article" date="2020" name="Stud. Mycol.">
        <title>101 Dothideomycetes genomes: a test case for predicting lifestyles and emergence of pathogens.</title>
        <authorList>
            <person name="Haridas S."/>
            <person name="Albert R."/>
            <person name="Binder M."/>
            <person name="Bloem J."/>
            <person name="Labutti K."/>
            <person name="Salamov A."/>
            <person name="Andreopoulos B."/>
            <person name="Baker S."/>
            <person name="Barry K."/>
            <person name="Bills G."/>
            <person name="Bluhm B."/>
            <person name="Cannon C."/>
            <person name="Castanera R."/>
            <person name="Culley D."/>
            <person name="Daum C."/>
            <person name="Ezra D."/>
            <person name="Gonzalez J."/>
            <person name="Henrissat B."/>
            <person name="Kuo A."/>
            <person name="Liang C."/>
            <person name="Lipzen A."/>
            <person name="Lutzoni F."/>
            <person name="Magnuson J."/>
            <person name="Mondo S."/>
            <person name="Nolan M."/>
            <person name="Ohm R."/>
            <person name="Pangilinan J."/>
            <person name="Park H.-J."/>
            <person name="Ramirez L."/>
            <person name="Alfaro M."/>
            <person name="Sun H."/>
            <person name="Tritt A."/>
            <person name="Yoshinaga Y."/>
            <person name="Zwiers L.-H."/>
            <person name="Turgeon B."/>
            <person name="Goodwin S."/>
            <person name="Spatafora J."/>
            <person name="Crous P."/>
            <person name="Grigoriev I."/>
        </authorList>
    </citation>
    <scope>NUCLEOTIDE SEQUENCE</scope>
    <source>
        <strain evidence="11">CBS 480.64</strain>
    </source>
</reference>
<feature type="compositionally biased region" description="Acidic residues" evidence="8">
    <location>
        <begin position="827"/>
        <end position="836"/>
    </location>
</feature>
<protein>
    <recommendedName>
        <fullName evidence="3">ubiquitinyl hydrolase 1</fullName>
        <ecNumber evidence="3">3.4.19.12</ecNumber>
    </recommendedName>
</protein>
<evidence type="ECO:0000256" key="2">
    <source>
        <dbReference type="ARBA" id="ARBA00009085"/>
    </source>
</evidence>
<feature type="compositionally biased region" description="Acidic residues" evidence="8">
    <location>
        <begin position="1209"/>
        <end position="1222"/>
    </location>
</feature>
<evidence type="ECO:0000313" key="12">
    <source>
        <dbReference type="Proteomes" id="UP000799421"/>
    </source>
</evidence>
<organism evidence="11 12">
    <name type="scientific">Piedraia hortae CBS 480.64</name>
    <dbReference type="NCBI Taxonomy" id="1314780"/>
    <lineage>
        <taxon>Eukaryota</taxon>
        <taxon>Fungi</taxon>
        <taxon>Dikarya</taxon>
        <taxon>Ascomycota</taxon>
        <taxon>Pezizomycotina</taxon>
        <taxon>Dothideomycetes</taxon>
        <taxon>Dothideomycetidae</taxon>
        <taxon>Capnodiales</taxon>
        <taxon>Piedraiaceae</taxon>
        <taxon>Piedraia</taxon>
    </lineage>
</organism>
<dbReference type="Gene3D" id="3.90.70.10">
    <property type="entry name" value="Cysteine proteinases"/>
    <property type="match status" value="2"/>
</dbReference>
<dbReference type="InterPro" id="IPR050185">
    <property type="entry name" value="Ub_carboxyl-term_hydrolase"/>
</dbReference>
<dbReference type="EMBL" id="MU005966">
    <property type="protein sequence ID" value="KAF2862404.1"/>
    <property type="molecule type" value="Genomic_DNA"/>
</dbReference>
<dbReference type="AlphaFoldDB" id="A0A6A7C4K9"/>
<dbReference type="Pfam" id="PF06337">
    <property type="entry name" value="DUSP"/>
    <property type="match status" value="1"/>
</dbReference>
<dbReference type="InterPro" id="IPR001394">
    <property type="entry name" value="Peptidase_C19_UCH"/>
</dbReference>
<dbReference type="EC" id="3.4.19.12" evidence="3"/>
<keyword evidence="5" id="KW-0833">Ubl conjugation pathway</keyword>
<evidence type="ECO:0000256" key="6">
    <source>
        <dbReference type="ARBA" id="ARBA00022801"/>
    </source>
</evidence>
<dbReference type="PANTHER" id="PTHR21646">
    <property type="entry name" value="UBIQUITIN CARBOXYL-TERMINAL HYDROLASE"/>
    <property type="match status" value="1"/>
</dbReference>
<feature type="domain" description="DUSP" evidence="10">
    <location>
        <begin position="1"/>
        <end position="115"/>
    </location>
</feature>